<dbReference type="Proteomes" id="UP001054252">
    <property type="component" value="Unassembled WGS sequence"/>
</dbReference>
<evidence type="ECO:0000313" key="2">
    <source>
        <dbReference type="Proteomes" id="UP001054252"/>
    </source>
</evidence>
<accession>A0AAV5LTH4</accession>
<dbReference type="PANTHER" id="PTHR36750">
    <property type="entry name" value="SEC-C MOTIF PROTEIN"/>
    <property type="match status" value="1"/>
</dbReference>
<reference evidence="1 2" key="1">
    <citation type="journal article" date="2021" name="Commun. Biol.">
        <title>The genome of Shorea leprosula (Dipterocarpaceae) highlights the ecological relevance of drought in aseasonal tropical rainforests.</title>
        <authorList>
            <person name="Ng K.K.S."/>
            <person name="Kobayashi M.J."/>
            <person name="Fawcett J.A."/>
            <person name="Hatakeyama M."/>
            <person name="Paape T."/>
            <person name="Ng C.H."/>
            <person name="Ang C.C."/>
            <person name="Tnah L.H."/>
            <person name="Lee C.T."/>
            <person name="Nishiyama T."/>
            <person name="Sese J."/>
            <person name="O'Brien M.J."/>
            <person name="Copetti D."/>
            <person name="Mohd Noor M.I."/>
            <person name="Ong R.C."/>
            <person name="Putra M."/>
            <person name="Sireger I.Z."/>
            <person name="Indrioko S."/>
            <person name="Kosugi Y."/>
            <person name="Izuno A."/>
            <person name="Isagi Y."/>
            <person name="Lee S.L."/>
            <person name="Shimizu K.K."/>
        </authorList>
    </citation>
    <scope>NUCLEOTIDE SEQUENCE [LARGE SCALE GENOMIC DNA]</scope>
    <source>
        <strain evidence="1">214</strain>
    </source>
</reference>
<protein>
    <submittedName>
        <fullName evidence="1">Uncharacterized protein</fullName>
    </submittedName>
</protein>
<comment type="caution">
    <text evidence="1">The sequence shown here is derived from an EMBL/GenBank/DDBJ whole genome shotgun (WGS) entry which is preliminary data.</text>
</comment>
<sequence>MRHSRILFNIYKQNPSSFLFSSEHRLPTLSQHRSIFTSSPTHASWMDTIRRVFTGKKGSTEDPKDAAQSFTLLHFADVLKNARRLGTFKQCMVGQSSEATFVDAFEKQEAINL</sequence>
<keyword evidence="2" id="KW-1185">Reference proteome</keyword>
<dbReference type="PANTHER" id="PTHR36750:SF1">
    <property type="entry name" value="SEC-C MOTIF PROTEIN"/>
    <property type="match status" value="1"/>
</dbReference>
<gene>
    <name evidence="1" type="ORF">SLEP1_g48060</name>
</gene>
<organism evidence="1 2">
    <name type="scientific">Rubroshorea leprosula</name>
    <dbReference type="NCBI Taxonomy" id="152421"/>
    <lineage>
        <taxon>Eukaryota</taxon>
        <taxon>Viridiplantae</taxon>
        <taxon>Streptophyta</taxon>
        <taxon>Embryophyta</taxon>
        <taxon>Tracheophyta</taxon>
        <taxon>Spermatophyta</taxon>
        <taxon>Magnoliopsida</taxon>
        <taxon>eudicotyledons</taxon>
        <taxon>Gunneridae</taxon>
        <taxon>Pentapetalae</taxon>
        <taxon>rosids</taxon>
        <taxon>malvids</taxon>
        <taxon>Malvales</taxon>
        <taxon>Dipterocarpaceae</taxon>
        <taxon>Rubroshorea</taxon>
    </lineage>
</organism>
<name>A0AAV5LTH4_9ROSI</name>
<evidence type="ECO:0000313" key="1">
    <source>
        <dbReference type="EMBL" id="GKV40409.1"/>
    </source>
</evidence>
<proteinExistence type="predicted"/>
<dbReference type="EMBL" id="BPVZ01000141">
    <property type="protein sequence ID" value="GKV40409.1"/>
    <property type="molecule type" value="Genomic_DNA"/>
</dbReference>
<dbReference type="AlphaFoldDB" id="A0AAV5LTH4"/>